<evidence type="ECO:0000256" key="1">
    <source>
        <dbReference type="ARBA" id="ARBA00002607"/>
    </source>
</evidence>
<comment type="function">
    <text evidence="1">Catalyzes the NADPH-dependent reduction of beta-ketoacyl-ACP substrates to beta-hydroxyacyl-ACP products, the first reductive step in the elongation cycle of fatty acid biosynthesis.</text>
</comment>
<evidence type="ECO:0000256" key="10">
    <source>
        <dbReference type="ARBA" id="ARBA00029989"/>
    </source>
</evidence>
<evidence type="ECO:0000256" key="2">
    <source>
        <dbReference type="ARBA" id="ARBA00003200"/>
    </source>
</evidence>
<dbReference type="STRING" id="1855823.MCCS_20860"/>
<evidence type="ECO:0000256" key="13">
    <source>
        <dbReference type="ARBA" id="ARBA00047315"/>
    </source>
</evidence>
<dbReference type="SUPFAM" id="SSF51735">
    <property type="entry name" value="NAD(P)-binding Rossmann-fold domains"/>
    <property type="match status" value="1"/>
</dbReference>
<evidence type="ECO:0000256" key="9">
    <source>
        <dbReference type="ARBA" id="ARBA00029899"/>
    </source>
</evidence>
<evidence type="ECO:0000256" key="12">
    <source>
        <dbReference type="ARBA" id="ARBA00032683"/>
    </source>
</evidence>
<name>A0A1W7ADJ5_9STAP</name>
<evidence type="ECO:0000313" key="14">
    <source>
        <dbReference type="EMBL" id="ARQ07675.1"/>
    </source>
</evidence>
<evidence type="ECO:0000256" key="7">
    <source>
        <dbReference type="ARBA" id="ARBA00023002"/>
    </source>
</evidence>
<evidence type="ECO:0000256" key="8">
    <source>
        <dbReference type="ARBA" id="ARBA00029743"/>
    </source>
</evidence>
<dbReference type="PROSITE" id="PS00061">
    <property type="entry name" value="ADH_SHORT"/>
    <property type="match status" value="1"/>
</dbReference>
<accession>A0A1W7ADJ5</accession>
<dbReference type="InterPro" id="IPR002347">
    <property type="entry name" value="SDR_fam"/>
</dbReference>
<evidence type="ECO:0000256" key="5">
    <source>
        <dbReference type="ARBA" id="ARBA00016110"/>
    </source>
</evidence>
<evidence type="ECO:0000256" key="11">
    <source>
        <dbReference type="ARBA" id="ARBA00031758"/>
    </source>
</evidence>
<dbReference type="Gene3D" id="3.40.50.720">
    <property type="entry name" value="NAD(P)-binding Rossmann-like Domain"/>
    <property type="match status" value="1"/>
</dbReference>
<dbReference type="PANTHER" id="PTHR42879">
    <property type="entry name" value="3-OXOACYL-(ACYL-CARRIER-PROTEIN) REDUCTASE"/>
    <property type="match status" value="1"/>
</dbReference>
<gene>
    <name evidence="14" type="ORF">MCCS_20860</name>
</gene>
<dbReference type="PRINTS" id="PR00080">
    <property type="entry name" value="SDRFAMILY"/>
</dbReference>
<evidence type="ECO:0000313" key="15">
    <source>
        <dbReference type="Proteomes" id="UP000194154"/>
    </source>
</evidence>
<evidence type="ECO:0000256" key="3">
    <source>
        <dbReference type="ARBA" id="ARBA00006484"/>
    </source>
</evidence>
<dbReference type="InterPro" id="IPR050259">
    <property type="entry name" value="SDR"/>
</dbReference>
<organism evidence="14 15">
    <name type="scientific">Macrococcoides canis</name>
    <dbReference type="NCBI Taxonomy" id="1855823"/>
    <lineage>
        <taxon>Bacteria</taxon>
        <taxon>Bacillati</taxon>
        <taxon>Bacillota</taxon>
        <taxon>Bacilli</taxon>
        <taxon>Bacillales</taxon>
        <taxon>Staphylococcaceae</taxon>
        <taxon>Macrococcoides</taxon>
    </lineage>
</organism>
<dbReference type="EC" id="1.1.1.304" evidence="4"/>
<dbReference type="AlphaFoldDB" id="A0A1W7ADJ5"/>
<keyword evidence="7 14" id="KW-0560">Oxidoreductase</keyword>
<protein>
    <recommendedName>
        <fullName evidence="6">3-oxoacyl-[acyl-carrier-protein] reductase FabG</fullName>
        <ecNumber evidence="4">1.1.1.304</ecNumber>
    </recommendedName>
    <alternativeName>
        <fullName evidence="10">Acetoin(diacetyl) reductase</fullName>
    </alternativeName>
    <alternativeName>
        <fullName evidence="8 12">Beta-Ketoacyl-acyl carrier protein reductase</fullName>
    </alternativeName>
    <alternativeName>
        <fullName evidence="9">Beta-ketoacyl-ACP reductase</fullName>
    </alternativeName>
    <alternativeName>
        <fullName evidence="5">Diacetyl reductase [(S)-acetoin forming]</fullName>
    </alternativeName>
    <alternativeName>
        <fullName evidence="11">Meso-2,3-butanediol dehydrogenase</fullName>
    </alternativeName>
</protein>
<comment type="similarity">
    <text evidence="3">Belongs to the short-chain dehydrogenases/reductases (SDR) family.</text>
</comment>
<dbReference type="GO" id="GO:0052588">
    <property type="term" value="F:diacetyl reductase ((S)-acetoin forming) (NAD+) activity"/>
    <property type="evidence" value="ECO:0007669"/>
    <property type="project" value="UniProtKB-EC"/>
</dbReference>
<dbReference type="PANTHER" id="PTHR42879:SF2">
    <property type="entry name" value="3-OXOACYL-[ACYL-CARRIER-PROTEIN] REDUCTASE FABG"/>
    <property type="match status" value="1"/>
</dbReference>
<keyword evidence="15" id="KW-1185">Reference proteome</keyword>
<dbReference type="Proteomes" id="UP000194154">
    <property type="component" value="Chromosome"/>
</dbReference>
<dbReference type="InterPro" id="IPR036291">
    <property type="entry name" value="NAD(P)-bd_dom_sf"/>
</dbReference>
<dbReference type="GeneID" id="35296171"/>
<dbReference type="InterPro" id="IPR020904">
    <property type="entry name" value="Sc_DH/Rdtase_CS"/>
</dbReference>
<evidence type="ECO:0000256" key="6">
    <source>
        <dbReference type="ARBA" id="ARBA00017650"/>
    </source>
</evidence>
<dbReference type="FunFam" id="3.40.50.720:FF:000084">
    <property type="entry name" value="Short-chain dehydrogenase reductase"/>
    <property type="match status" value="1"/>
</dbReference>
<dbReference type="EMBL" id="CP021059">
    <property type="protein sequence ID" value="ARQ07675.1"/>
    <property type="molecule type" value="Genomic_DNA"/>
</dbReference>
<dbReference type="Pfam" id="PF13561">
    <property type="entry name" value="adh_short_C2"/>
    <property type="match status" value="1"/>
</dbReference>
<comment type="catalytic activity">
    <reaction evidence="13">
        <text>(S)-acetoin + NAD(+) = diacetyl + NADH + H(+)</text>
        <dbReference type="Rhea" id="RHEA:27286"/>
        <dbReference type="ChEBI" id="CHEBI:15378"/>
        <dbReference type="ChEBI" id="CHEBI:15687"/>
        <dbReference type="ChEBI" id="CHEBI:16583"/>
        <dbReference type="ChEBI" id="CHEBI:57540"/>
        <dbReference type="ChEBI" id="CHEBI:57945"/>
        <dbReference type="EC" id="1.1.1.304"/>
    </reaction>
</comment>
<dbReference type="KEGG" id="mcak:MCCS_20860"/>
<evidence type="ECO:0000256" key="4">
    <source>
        <dbReference type="ARBA" id="ARBA00012848"/>
    </source>
</evidence>
<comment type="function">
    <text evidence="2">Catalyzes the irreversible reduction of 2,3-butanediol to (S)-acetoin in the presence of NADH.</text>
</comment>
<dbReference type="OrthoDB" id="9803333at2"/>
<dbReference type="PRINTS" id="PR00081">
    <property type="entry name" value="GDHRDH"/>
</dbReference>
<reference evidence="14 15" key="1">
    <citation type="journal article" date="2017" name="Int. J. Syst. Evol. Microbiol.">
        <title>Macrococcus canis sp. nov., a skin bacterium associated with infections in dogs.</title>
        <authorList>
            <person name="Gobeli Brawand S."/>
            <person name="Cotting K."/>
            <person name="Gomez-Sanz E."/>
            <person name="Collaud A."/>
            <person name="Thomann A."/>
            <person name="Brodard I."/>
            <person name="Rodriguez-Campos S."/>
            <person name="Strauss C."/>
            <person name="Perreten V."/>
        </authorList>
    </citation>
    <scope>NUCLEOTIDE SEQUENCE [LARGE SCALE GENOMIC DNA]</scope>
    <source>
        <strain evidence="14 15">KM45013</strain>
    </source>
</reference>
<proteinExistence type="inferred from homology"/>
<dbReference type="GO" id="GO:0008206">
    <property type="term" value="P:bile acid metabolic process"/>
    <property type="evidence" value="ECO:0007669"/>
    <property type="project" value="UniProtKB-ARBA"/>
</dbReference>
<sequence length="277" mass="30687">MYLDLKGKVAIITGGASGIGRATALRYAQEGVNVVINYHSREDEAQALIEAIQSYGVEALMIQGDTTNKNDMEHLVQETIKHFGEFHIFVNNAGIQSDVQSHTMPIETFDKVIDVNLRGTFIGCQLALRHFMENKYKGSIINISSVHEIIPWPHYAHYCASKGGVKLLTQSLALEYARVQIRVNNIAPGSINTPINAENFKTEQDKKDADLFVPMGYVAEPEEIASVAAFLASKESKYITGQTIVADGGLSLYPSHRNFEHDALLDEFTDEINVKTK</sequence>
<dbReference type="NCBIfam" id="NF005559">
    <property type="entry name" value="PRK07231.1"/>
    <property type="match status" value="1"/>
</dbReference>
<dbReference type="RefSeq" id="WP_086043215.1">
    <property type="nucleotide sequence ID" value="NZ_CBCRZA010000007.1"/>
</dbReference>